<proteinExistence type="predicted"/>
<dbReference type="EMBL" id="JAMZEB010000002">
    <property type="protein sequence ID" value="MCP2364977.1"/>
    <property type="molecule type" value="Genomic_DNA"/>
</dbReference>
<organism evidence="1 2">
    <name type="scientific">Nonomuraea thailandensis</name>
    <dbReference type="NCBI Taxonomy" id="1188745"/>
    <lineage>
        <taxon>Bacteria</taxon>
        <taxon>Bacillati</taxon>
        <taxon>Actinomycetota</taxon>
        <taxon>Actinomycetes</taxon>
        <taxon>Streptosporangiales</taxon>
        <taxon>Streptosporangiaceae</taxon>
        <taxon>Nonomuraea</taxon>
    </lineage>
</organism>
<name>A0A9X2GW86_9ACTN</name>
<keyword evidence="2" id="KW-1185">Reference proteome</keyword>
<sequence>MPALLVQRAYQYRRYRAPGRRARERARRGRKQARACGTVHDRAVNAA</sequence>
<dbReference type="AlphaFoldDB" id="A0A9X2GW86"/>
<protein>
    <submittedName>
        <fullName evidence="1">Uncharacterized protein</fullName>
    </submittedName>
</protein>
<gene>
    <name evidence="1" type="ORF">HD597_011997</name>
</gene>
<accession>A0A9X2GW86</accession>
<dbReference type="Proteomes" id="UP001139648">
    <property type="component" value="Unassembled WGS sequence"/>
</dbReference>
<evidence type="ECO:0000313" key="2">
    <source>
        <dbReference type="Proteomes" id="UP001139648"/>
    </source>
</evidence>
<reference evidence="1" key="1">
    <citation type="submission" date="2022-06" db="EMBL/GenBank/DDBJ databases">
        <title>Sequencing the genomes of 1000 actinobacteria strains.</title>
        <authorList>
            <person name="Klenk H.-P."/>
        </authorList>
    </citation>
    <scope>NUCLEOTIDE SEQUENCE</scope>
    <source>
        <strain evidence="1">DSM 46694</strain>
    </source>
</reference>
<evidence type="ECO:0000313" key="1">
    <source>
        <dbReference type="EMBL" id="MCP2364977.1"/>
    </source>
</evidence>
<comment type="caution">
    <text evidence="1">The sequence shown here is derived from an EMBL/GenBank/DDBJ whole genome shotgun (WGS) entry which is preliminary data.</text>
</comment>